<keyword evidence="3" id="KW-0472">Membrane</keyword>
<dbReference type="InterPro" id="IPR000477">
    <property type="entry name" value="RT_dom"/>
</dbReference>
<comment type="similarity">
    <text evidence="1">Belongs to the GST superfamily.</text>
</comment>
<evidence type="ECO:0000256" key="2">
    <source>
        <dbReference type="SAM" id="MobiDB-lite"/>
    </source>
</evidence>
<sequence length="1053" mass="117032">MAPSASVLLMPPGPATQHPTEQPGIVPFHRQEGCGQELGMISRSHKAVMATPNNVTPTNCSWWPISALENDAGKSTEGEENQDPTDPALKSQDRLVLYHWTQSFSSQKVRLVIAEKGLPCEERDVSMPLMEHKEPWFMRLNLGEEVPVIIHRDNIISDYNQIIDYMEKNFTGGCQAGMLRWGGFKAEQGAQAVPSQRSPQHPSPLQQRHQKTSQNSSRSKGVLPAQLLSSPGPAAVVLLGRGTMLARWQGSRDWIGQEKPPPPAALEVCPVAAPGPRDSGERRSVGLRSLHRFARSLRRAGGLAYVTTGWPRREGDTALPVCWETPVVEIFRPGAISYLFAEKWRGKLWGRGRRARSISPCCVPCPEPSPTSASWQKCYRDAPVLVRGGITHLAEMKAVNSASKPPSRVLLTRAQPSSAKKPLIILSAITRHVEDNQGIKPSQHGFRKGRSCLTNLISFYGKVTRLVDEGKAVDVVYLDFSKAFDTISHSILLEKLAAHGLDRRTLHWVKNRLDGQAQRVVVNGVQSSWRPVTSGVPQGSILGPVLFNIFINDLDEGIERTLSKFADDTKLCGSVDLLEGRKALQRDPDRLDRWAEANCMRFNKAKCWVLHLGHNNPTQRCRLGEEWLESCPAEKDLGVLVDSRLNMSQQCAQVAKKANGILACIRNSVASRTREVIVPLYSALGRPHLECCVQFWAPHSKRDVEGLERVQRRATELGKGLEHKTDGERLRDLGLFSLEKRRLRGDLIALYNCLKGGCSQVGVGLFSQRRVPAGTTLPGPGQGEPCVCAGRASSGCARSLPPGDTGAAGPENVTQLIPEPGSLLHSRVLQYRELLDSLPMDAYTHGCILHPELTTDSMIPKYATAEIRRHLANASTELMKLDHEEEPQLSEPYLSKQKKLMAKILEHDNVNYLKKILGELGMVLDQIEAELEKRKLEYQGQKCELWLCGCVFTLADVLLGATLHRLKFLGLSKKYWEDGSRPNLQSFFDRIQKRFAFRKVLGDIHTTLLSAVVPNAFRLVKRKPPSFFGASFLMGSLGGMGYFAYWYLKKKYI</sequence>
<dbReference type="Gene3D" id="1.20.1050.10">
    <property type="match status" value="1"/>
</dbReference>
<dbReference type="PANTHER" id="PTHR44188:SF2">
    <property type="entry name" value="GANGLIOSIDE-INDUCED DIFFERENTIATION-ASSOCIATED PROTEIN 1-LIKE 1"/>
    <property type="match status" value="1"/>
</dbReference>
<dbReference type="InterPro" id="IPR036282">
    <property type="entry name" value="Glutathione-S-Trfase_C_sf"/>
</dbReference>
<evidence type="ECO:0000259" key="5">
    <source>
        <dbReference type="PROSITE" id="PS50405"/>
    </source>
</evidence>
<keyword evidence="8" id="KW-1185">Reference proteome</keyword>
<evidence type="ECO:0000259" key="4">
    <source>
        <dbReference type="PROSITE" id="PS50404"/>
    </source>
</evidence>
<keyword evidence="3" id="KW-0812">Transmembrane</keyword>
<dbReference type="CDD" id="cd10302">
    <property type="entry name" value="GST_C_GDAP1L1"/>
    <property type="match status" value="1"/>
</dbReference>
<evidence type="ECO:0008006" key="9">
    <source>
        <dbReference type="Google" id="ProtNLM"/>
    </source>
</evidence>
<feature type="domain" description="GST N-terminal" evidence="4">
    <location>
        <begin position="93"/>
        <end position="174"/>
    </location>
</feature>
<organism evidence="7 8">
    <name type="scientific">Mycteria americana</name>
    <name type="common">Wood stork</name>
    <dbReference type="NCBI Taxonomy" id="33587"/>
    <lineage>
        <taxon>Eukaryota</taxon>
        <taxon>Metazoa</taxon>
        <taxon>Chordata</taxon>
        <taxon>Craniata</taxon>
        <taxon>Vertebrata</taxon>
        <taxon>Euteleostomi</taxon>
        <taxon>Archelosauria</taxon>
        <taxon>Archosauria</taxon>
        <taxon>Dinosauria</taxon>
        <taxon>Saurischia</taxon>
        <taxon>Theropoda</taxon>
        <taxon>Coelurosauria</taxon>
        <taxon>Aves</taxon>
        <taxon>Neognathae</taxon>
        <taxon>Neoaves</taxon>
        <taxon>Aequornithes</taxon>
        <taxon>Ciconiiformes</taxon>
        <taxon>Ciconiidae</taxon>
        <taxon>Mycteria</taxon>
    </lineage>
</organism>
<comment type="caution">
    <text evidence="7">The sequence shown here is derived from an EMBL/GenBank/DDBJ whole genome shotgun (WGS) entry which is preliminary data.</text>
</comment>
<protein>
    <recommendedName>
        <fullName evidence="9">Ganglioside-induced differentiation-associated protein 1-like 1</fullName>
    </recommendedName>
</protein>
<evidence type="ECO:0000313" key="7">
    <source>
        <dbReference type="EMBL" id="KAK4812523.1"/>
    </source>
</evidence>
<dbReference type="PROSITE" id="PS50404">
    <property type="entry name" value="GST_NTER"/>
    <property type="match status" value="1"/>
</dbReference>
<dbReference type="PROSITE" id="PS50878">
    <property type="entry name" value="RT_POL"/>
    <property type="match status" value="1"/>
</dbReference>
<evidence type="ECO:0000313" key="8">
    <source>
        <dbReference type="Proteomes" id="UP001333110"/>
    </source>
</evidence>
<dbReference type="InterPro" id="IPR004045">
    <property type="entry name" value="Glutathione_S-Trfase_N"/>
</dbReference>
<feature type="region of interest" description="Disordered" evidence="2">
    <location>
        <begin position="188"/>
        <end position="226"/>
    </location>
</feature>
<feature type="domain" description="GST C-terminal" evidence="5">
    <location>
        <begin position="860"/>
        <end position="1027"/>
    </location>
</feature>
<dbReference type="Gene3D" id="3.40.30.10">
    <property type="entry name" value="Glutaredoxin"/>
    <property type="match status" value="1"/>
</dbReference>
<dbReference type="EMBL" id="JAUNZN010000014">
    <property type="protein sequence ID" value="KAK4812523.1"/>
    <property type="molecule type" value="Genomic_DNA"/>
</dbReference>
<evidence type="ECO:0000259" key="6">
    <source>
        <dbReference type="PROSITE" id="PS50878"/>
    </source>
</evidence>
<proteinExistence type="inferred from homology"/>
<dbReference type="Proteomes" id="UP001333110">
    <property type="component" value="Unassembled WGS sequence"/>
</dbReference>
<dbReference type="AlphaFoldDB" id="A0AAN7RYY6"/>
<dbReference type="InterPro" id="IPR010987">
    <property type="entry name" value="Glutathione-S-Trfase_C-like"/>
</dbReference>
<dbReference type="SUPFAM" id="SSF52833">
    <property type="entry name" value="Thioredoxin-like"/>
    <property type="match status" value="1"/>
</dbReference>
<accession>A0AAN7RYY6</accession>
<dbReference type="InterPro" id="IPR036249">
    <property type="entry name" value="Thioredoxin-like_sf"/>
</dbReference>
<dbReference type="SUPFAM" id="SSF56672">
    <property type="entry name" value="DNA/RNA polymerases"/>
    <property type="match status" value="1"/>
</dbReference>
<feature type="region of interest" description="Disordered" evidence="2">
    <location>
        <begin position="1"/>
        <end position="25"/>
    </location>
</feature>
<feature type="compositionally biased region" description="Polar residues" evidence="2">
    <location>
        <begin position="193"/>
        <end position="219"/>
    </location>
</feature>
<feature type="domain" description="Reverse transcriptase" evidence="6">
    <location>
        <begin position="393"/>
        <end position="641"/>
    </location>
</feature>
<dbReference type="SUPFAM" id="SSF47616">
    <property type="entry name" value="GST C-terminal domain-like"/>
    <property type="match status" value="1"/>
</dbReference>
<evidence type="ECO:0000256" key="1">
    <source>
        <dbReference type="ARBA" id="ARBA00007409"/>
    </source>
</evidence>
<name>A0AAN7RYY6_MYCAM</name>
<dbReference type="CDD" id="cd03052">
    <property type="entry name" value="GST_N_GDAP1"/>
    <property type="match status" value="1"/>
</dbReference>
<dbReference type="Pfam" id="PF13409">
    <property type="entry name" value="GST_N_2"/>
    <property type="match status" value="1"/>
</dbReference>
<gene>
    <name evidence="7" type="ORF">QYF61_002316</name>
</gene>
<dbReference type="Pfam" id="PF00078">
    <property type="entry name" value="RVT_1"/>
    <property type="match status" value="1"/>
</dbReference>
<dbReference type="PANTHER" id="PTHR44188">
    <property type="entry name" value="GDAP1, ISOFORM A"/>
    <property type="match status" value="1"/>
</dbReference>
<evidence type="ECO:0000256" key="3">
    <source>
        <dbReference type="SAM" id="Phobius"/>
    </source>
</evidence>
<dbReference type="CDD" id="cd01650">
    <property type="entry name" value="RT_nLTR_like"/>
    <property type="match status" value="1"/>
</dbReference>
<dbReference type="InterPro" id="IPR043502">
    <property type="entry name" value="DNA/RNA_pol_sf"/>
</dbReference>
<dbReference type="PROSITE" id="PS50405">
    <property type="entry name" value="GST_CTER"/>
    <property type="match status" value="1"/>
</dbReference>
<reference evidence="7 8" key="1">
    <citation type="journal article" date="2023" name="J. Hered.">
        <title>Chromosome-level genome of the wood stork (Mycteria americana) provides insight into avian chromosome evolution.</title>
        <authorList>
            <person name="Flamio R. Jr."/>
            <person name="Ramstad K.M."/>
        </authorList>
    </citation>
    <scope>NUCLEOTIDE SEQUENCE [LARGE SCALE GENOMIC DNA]</scope>
    <source>
        <strain evidence="7">JAX WOST 10</strain>
    </source>
</reference>
<feature type="transmembrane region" description="Helical" evidence="3">
    <location>
        <begin position="1026"/>
        <end position="1048"/>
    </location>
</feature>
<keyword evidence="3" id="KW-1133">Transmembrane helix</keyword>